<feature type="domain" description="FPG-type" evidence="16">
    <location>
        <begin position="237"/>
        <end position="271"/>
    </location>
</feature>
<evidence type="ECO:0000256" key="12">
    <source>
        <dbReference type="ARBA" id="ARBA00023268"/>
    </source>
</evidence>
<dbReference type="Gene3D" id="3.20.190.10">
    <property type="entry name" value="MutM-like, N-terminal"/>
    <property type="match status" value="1"/>
</dbReference>
<dbReference type="GO" id="GO:0003684">
    <property type="term" value="F:damaged DNA binding"/>
    <property type="evidence" value="ECO:0007669"/>
    <property type="project" value="InterPro"/>
</dbReference>
<comment type="catalytic activity">
    <reaction evidence="1 15">
        <text>Hydrolysis of DNA containing ring-opened 7-methylguanine residues, releasing 2,6-diamino-4-hydroxy-5-(N-methyl)formamidopyrimidine.</text>
        <dbReference type="EC" id="3.2.2.23"/>
    </reaction>
</comment>
<protein>
    <recommendedName>
        <fullName evidence="15">Formamidopyrimidine-DNA glycosylase</fullName>
        <shortName evidence="15">Fapy-DNA glycosylase</shortName>
        <ecNumber evidence="15">3.2.2.23</ecNumber>
    </recommendedName>
    <alternativeName>
        <fullName evidence="15">DNA-(apurinic or apyrimidinic site) lyase MutM</fullName>
        <shortName evidence="15">AP lyase MutM</shortName>
        <ecNumber evidence="15">4.2.99.18</ecNumber>
    </alternativeName>
</protein>
<dbReference type="SUPFAM" id="SSF57716">
    <property type="entry name" value="Glucocorticoid receptor-like (DNA-binding domain)"/>
    <property type="match status" value="1"/>
</dbReference>
<keyword evidence="5 15" id="KW-0227">DNA damage</keyword>
<keyword evidence="13 15" id="KW-0326">Glycosidase</keyword>
<dbReference type="NCBIfam" id="NF002211">
    <property type="entry name" value="PRK01103.1"/>
    <property type="match status" value="1"/>
</dbReference>
<feature type="domain" description="Formamidopyrimidine-DNA glycosylase catalytic" evidence="17">
    <location>
        <begin position="2"/>
        <end position="113"/>
    </location>
</feature>
<gene>
    <name evidence="15 18" type="primary">mutM</name>
    <name evidence="15" type="synonym">fpg</name>
    <name evidence="18" type="ORF">NCTC13315_02580</name>
</gene>
<evidence type="ECO:0000256" key="11">
    <source>
        <dbReference type="ARBA" id="ARBA00023239"/>
    </source>
</evidence>
<keyword evidence="12 15" id="KW-0511">Multifunctional enzyme</keyword>
<dbReference type="EC" id="3.2.2.23" evidence="15"/>
<dbReference type="NCBIfam" id="TIGR00577">
    <property type="entry name" value="fpg"/>
    <property type="match status" value="1"/>
</dbReference>
<evidence type="ECO:0000259" key="16">
    <source>
        <dbReference type="PROSITE" id="PS51066"/>
    </source>
</evidence>
<proteinExistence type="inferred from homology"/>
<evidence type="ECO:0000256" key="6">
    <source>
        <dbReference type="ARBA" id="ARBA00022771"/>
    </source>
</evidence>
<comment type="similarity">
    <text evidence="2 15">Belongs to the FPG family.</text>
</comment>
<keyword evidence="4 15" id="KW-0479">Metal-binding</keyword>
<dbReference type="InterPro" id="IPR020629">
    <property type="entry name" value="FPG_Glyclase"/>
</dbReference>
<evidence type="ECO:0000256" key="13">
    <source>
        <dbReference type="ARBA" id="ARBA00023295"/>
    </source>
</evidence>
<keyword evidence="7 15" id="KW-0378">Hydrolase</keyword>
<reference evidence="18 19" key="1">
    <citation type="submission" date="2018-06" db="EMBL/GenBank/DDBJ databases">
        <authorList>
            <consortium name="Pathogen Informatics"/>
            <person name="Doyle S."/>
        </authorList>
    </citation>
    <scope>NUCLEOTIDE SEQUENCE [LARGE SCALE GENOMIC DNA]</scope>
    <source>
        <strain evidence="18 19">NCTC13315</strain>
    </source>
</reference>
<comment type="cofactor">
    <cofactor evidence="15">
        <name>Zn(2+)</name>
        <dbReference type="ChEBI" id="CHEBI:29105"/>
    </cofactor>
    <text evidence="15">Binds 1 zinc ion per subunit.</text>
</comment>
<keyword evidence="9 15" id="KW-0238">DNA-binding</keyword>
<keyword evidence="6 15" id="KW-0863">Zinc-finger</keyword>
<accession>A0A378I4B2</accession>
<dbReference type="PROSITE" id="PS51068">
    <property type="entry name" value="FPG_CAT"/>
    <property type="match status" value="1"/>
</dbReference>
<keyword evidence="8 15" id="KW-0862">Zinc</keyword>
<dbReference type="SMART" id="SM00898">
    <property type="entry name" value="Fapy_DNA_glyco"/>
    <property type="match status" value="1"/>
</dbReference>
<dbReference type="GO" id="GO:0034039">
    <property type="term" value="F:8-oxo-7,8-dihydroguanine DNA N-glycosylase activity"/>
    <property type="evidence" value="ECO:0007669"/>
    <property type="project" value="TreeGrafter"/>
</dbReference>
<dbReference type="FunFam" id="1.10.8.50:FF:000003">
    <property type="entry name" value="Formamidopyrimidine-DNA glycosylase"/>
    <property type="match status" value="1"/>
</dbReference>
<feature type="binding site" evidence="15">
    <location>
        <position position="152"/>
    </location>
    <ligand>
        <name>DNA</name>
        <dbReference type="ChEBI" id="CHEBI:16991"/>
    </ligand>
</feature>
<evidence type="ECO:0000256" key="2">
    <source>
        <dbReference type="ARBA" id="ARBA00009409"/>
    </source>
</evidence>
<dbReference type="InterPro" id="IPR012319">
    <property type="entry name" value="FPG_cat"/>
</dbReference>
<dbReference type="PROSITE" id="PS51066">
    <property type="entry name" value="ZF_FPG_2"/>
    <property type="match status" value="1"/>
</dbReference>
<dbReference type="HAMAP" id="MF_00103">
    <property type="entry name" value="Fapy_DNA_glycosyl"/>
    <property type="match status" value="1"/>
</dbReference>
<evidence type="ECO:0000313" key="18">
    <source>
        <dbReference type="EMBL" id="STX30019.1"/>
    </source>
</evidence>
<dbReference type="EC" id="4.2.99.18" evidence="15"/>
<evidence type="ECO:0000259" key="17">
    <source>
        <dbReference type="PROSITE" id="PS51068"/>
    </source>
</evidence>
<keyword evidence="10 15" id="KW-0234">DNA repair</keyword>
<evidence type="ECO:0000256" key="9">
    <source>
        <dbReference type="ARBA" id="ARBA00023125"/>
    </source>
</evidence>
<dbReference type="PANTHER" id="PTHR22993">
    <property type="entry name" value="FORMAMIDOPYRIMIDINE-DNA GLYCOSYLASE"/>
    <property type="match status" value="1"/>
</dbReference>
<keyword evidence="19" id="KW-1185">Reference proteome</keyword>
<organism evidence="18 19">
    <name type="scientific">Legionella beliardensis</name>
    <dbReference type="NCBI Taxonomy" id="91822"/>
    <lineage>
        <taxon>Bacteria</taxon>
        <taxon>Pseudomonadati</taxon>
        <taxon>Pseudomonadota</taxon>
        <taxon>Gammaproteobacteria</taxon>
        <taxon>Legionellales</taxon>
        <taxon>Legionellaceae</taxon>
        <taxon>Legionella</taxon>
    </lineage>
</organism>
<feature type="binding site" evidence="15">
    <location>
        <position position="110"/>
    </location>
    <ligand>
        <name>DNA</name>
        <dbReference type="ChEBI" id="CHEBI:16991"/>
    </ligand>
</feature>
<dbReference type="GO" id="GO:0140078">
    <property type="term" value="F:class I DNA-(apurinic or apyrimidinic site) endonuclease activity"/>
    <property type="evidence" value="ECO:0007669"/>
    <property type="project" value="UniProtKB-EC"/>
</dbReference>
<evidence type="ECO:0000256" key="3">
    <source>
        <dbReference type="ARBA" id="ARBA00011245"/>
    </source>
</evidence>
<dbReference type="InterPro" id="IPR015887">
    <property type="entry name" value="DNA_glyclase_Znf_dom_DNA_BS"/>
</dbReference>
<dbReference type="GO" id="GO:0008270">
    <property type="term" value="F:zinc ion binding"/>
    <property type="evidence" value="ECO:0007669"/>
    <property type="project" value="UniProtKB-UniRule"/>
</dbReference>
<comment type="catalytic activity">
    <reaction evidence="14 15">
        <text>2'-deoxyribonucleotide-(2'-deoxyribose 5'-phosphate)-2'-deoxyribonucleotide-DNA = a 3'-end 2'-deoxyribonucleotide-(2,3-dehydro-2,3-deoxyribose 5'-phosphate)-DNA + a 5'-end 5'-phospho-2'-deoxyribonucleoside-DNA + H(+)</text>
        <dbReference type="Rhea" id="RHEA:66592"/>
        <dbReference type="Rhea" id="RHEA-COMP:13180"/>
        <dbReference type="Rhea" id="RHEA-COMP:16897"/>
        <dbReference type="Rhea" id="RHEA-COMP:17067"/>
        <dbReference type="ChEBI" id="CHEBI:15378"/>
        <dbReference type="ChEBI" id="CHEBI:136412"/>
        <dbReference type="ChEBI" id="CHEBI:157695"/>
        <dbReference type="ChEBI" id="CHEBI:167181"/>
        <dbReference type="EC" id="4.2.99.18"/>
    </reaction>
</comment>
<dbReference type="SUPFAM" id="SSF46946">
    <property type="entry name" value="S13-like H2TH domain"/>
    <property type="match status" value="1"/>
</dbReference>
<evidence type="ECO:0000256" key="14">
    <source>
        <dbReference type="ARBA" id="ARBA00044632"/>
    </source>
</evidence>
<dbReference type="CDD" id="cd08966">
    <property type="entry name" value="EcFpg-like_N"/>
    <property type="match status" value="1"/>
</dbReference>
<feature type="binding site" evidence="15">
    <location>
        <position position="91"/>
    </location>
    <ligand>
        <name>DNA</name>
        <dbReference type="ChEBI" id="CHEBI:16991"/>
    </ligand>
</feature>
<dbReference type="Pfam" id="PF06827">
    <property type="entry name" value="zf-FPG_IleRS"/>
    <property type="match status" value="1"/>
</dbReference>
<dbReference type="InterPro" id="IPR015886">
    <property type="entry name" value="H2TH_FPG"/>
</dbReference>
<dbReference type="Proteomes" id="UP000254968">
    <property type="component" value="Unassembled WGS sequence"/>
</dbReference>
<dbReference type="OrthoDB" id="9800855at2"/>
<evidence type="ECO:0000256" key="5">
    <source>
        <dbReference type="ARBA" id="ARBA00022763"/>
    </source>
</evidence>
<dbReference type="InterPro" id="IPR035937">
    <property type="entry name" value="FPG_N"/>
</dbReference>
<dbReference type="EMBL" id="UGNV01000001">
    <property type="protein sequence ID" value="STX30019.1"/>
    <property type="molecule type" value="Genomic_DNA"/>
</dbReference>
<dbReference type="InterPro" id="IPR000214">
    <property type="entry name" value="Znf_DNA_glyclase/AP_lyase"/>
</dbReference>
<comment type="function">
    <text evidence="15">Involved in base excision repair of DNA damaged by oxidation or by mutagenic agents. Acts as DNA glycosylase that recognizes and removes damaged bases. Has a preference for oxidized purines, such as 7,8-dihydro-8-oxoguanine (8-oxoG). Has AP (apurinic/apyrimidinic) lyase activity and introduces nicks in the DNA strand. Cleaves the DNA backbone by beta-delta elimination to generate a single-strand break at the site of the removed base with both 3'- and 5'-phosphates.</text>
</comment>
<feature type="active site" description="Proton donor" evidence="15">
    <location>
        <position position="3"/>
    </location>
</feature>
<dbReference type="SMART" id="SM01232">
    <property type="entry name" value="H2TH"/>
    <property type="match status" value="1"/>
</dbReference>
<dbReference type="PROSITE" id="PS01242">
    <property type="entry name" value="ZF_FPG_1"/>
    <property type="match status" value="1"/>
</dbReference>
<dbReference type="InterPro" id="IPR010663">
    <property type="entry name" value="Znf_FPG/IleRS"/>
</dbReference>
<dbReference type="Gene3D" id="1.10.8.50">
    <property type="match status" value="1"/>
</dbReference>
<dbReference type="PANTHER" id="PTHR22993:SF9">
    <property type="entry name" value="FORMAMIDOPYRIMIDINE-DNA GLYCOSYLASE"/>
    <property type="match status" value="1"/>
</dbReference>
<evidence type="ECO:0000256" key="10">
    <source>
        <dbReference type="ARBA" id="ARBA00023204"/>
    </source>
</evidence>
<name>A0A378I4B2_9GAMM</name>
<evidence type="ECO:0000256" key="4">
    <source>
        <dbReference type="ARBA" id="ARBA00022723"/>
    </source>
</evidence>
<evidence type="ECO:0000256" key="1">
    <source>
        <dbReference type="ARBA" id="ARBA00001668"/>
    </source>
</evidence>
<dbReference type="SUPFAM" id="SSF81624">
    <property type="entry name" value="N-terminal domain of MutM-like DNA repair proteins"/>
    <property type="match status" value="1"/>
</dbReference>
<feature type="active site" description="Schiff-base intermediate with DNA" evidence="15">
    <location>
        <position position="2"/>
    </location>
</feature>
<dbReference type="RefSeq" id="WP_115303746.1">
    <property type="nucleotide sequence ID" value="NZ_CAAAHO010000005.1"/>
</dbReference>
<evidence type="ECO:0000256" key="8">
    <source>
        <dbReference type="ARBA" id="ARBA00022833"/>
    </source>
</evidence>
<evidence type="ECO:0000313" key="19">
    <source>
        <dbReference type="Proteomes" id="UP000254968"/>
    </source>
</evidence>
<feature type="active site" description="Proton donor; for delta-elimination activity" evidence="15">
    <location>
        <position position="261"/>
    </location>
</feature>
<sequence>MPELPEVETTRLAISPYLIGQTIKNVTIRQSNLRLPVSPELKYKCIGQKIEAVSRRSKYLIIQLATGYILIHLGMSGHLRLANSEANPEKHDHIDLKLENGLLMRYSDPRRFGLWLYLADDPNQHRLLNHLGPEPLTEAFNADYLFKRARGKKQSIKSFIMNNDVVVGIGNIYATESLYLAGIHPLQPAGALTINQLTMLVTFSKEVLQQAISLGGTTLRDFYSVDGKPGYFVNQLRVYGRTNQPCSRCNERIKAVKIAGRTSTFCPKCQPLDALLRE</sequence>
<dbReference type="AlphaFoldDB" id="A0A378I4B2"/>
<feature type="active site" description="Proton donor; for beta-elimination activity" evidence="15">
    <location>
        <position position="58"/>
    </location>
</feature>
<dbReference type="FunFam" id="3.20.190.10:FF:000001">
    <property type="entry name" value="Formamidopyrimidine-DNA glycosylase"/>
    <property type="match status" value="1"/>
</dbReference>
<dbReference type="Pfam" id="PF01149">
    <property type="entry name" value="Fapy_DNA_glyco"/>
    <property type="match status" value="1"/>
</dbReference>
<evidence type="ECO:0000256" key="7">
    <source>
        <dbReference type="ARBA" id="ARBA00022801"/>
    </source>
</evidence>
<evidence type="ECO:0000256" key="15">
    <source>
        <dbReference type="HAMAP-Rule" id="MF_00103"/>
    </source>
</evidence>
<dbReference type="InterPro" id="IPR010979">
    <property type="entry name" value="Ribosomal_uS13-like_H2TH"/>
</dbReference>
<dbReference type="GO" id="GO:0006284">
    <property type="term" value="P:base-excision repair"/>
    <property type="evidence" value="ECO:0007669"/>
    <property type="project" value="InterPro"/>
</dbReference>
<dbReference type="Pfam" id="PF06831">
    <property type="entry name" value="H2TH"/>
    <property type="match status" value="1"/>
</dbReference>
<comment type="subunit">
    <text evidence="3 15">Monomer.</text>
</comment>
<keyword evidence="11 15" id="KW-0456">Lyase</keyword>